<dbReference type="EMBL" id="JAQMWT010000029">
    <property type="protein sequence ID" value="KAJ8613341.1"/>
    <property type="molecule type" value="Genomic_DNA"/>
</dbReference>
<feature type="region of interest" description="Disordered" evidence="7">
    <location>
        <begin position="94"/>
        <end position="128"/>
    </location>
</feature>
<dbReference type="Gene3D" id="2.10.109.10">
    <property type="entry name" value="Umud Fragment, subunit A"/>
    <property type="match status" value="1"/>
</dbReference>
<dbReference type="GO" id="GO:0042720">
    <property type="term" value="C:mitochondrial inner membrane peptidase complex"/>
    <property type="evidence" value="ECO:0007669"/>
    <property type="project" value="InterPro"/>
</dbReference>
<sequence length="128" mass="14203">MAMRRRLVTVPVVALAFHDQIATVKTADAQMVLVDRGFLRRVPWRRHDVVVVRSPCDRRQVMIANLRHLEGECARPLTQGDFLTWTPVPRGHCWIEGDDPKGGDSTEGASPRSSGRPRGCAGSSVPLH</sequence>
<proteinExistence type="predicted"/>
<evidence type="ECO:0000313" key="8">
    <source>
        <dbReference type="EMBL" id="KAJ8613341.1"/>
    </source>
</evidence>
<evidence type="ECO:0008006" key="10">
    <source>
        <dbReference type="Google" id="ProtNLM"/>
    </source>
</evidence>
<comment type="caution">
    <text evidence="8">The sequence shown here is derived from an EMBL/GenBank/DDBJ whole genome shotgun (WGS) entry which is preliminary data.</text>
</comment>
<keyword evidence="3" id="KW-0812">Transmembrane</keyword>
<keyword evidence="4" id="KW-0378">Hydrolase</keyword>
<accession>A0AAD7UQ81</accession>
<evidence type="ECO:0000256" key="2">
    <source>
        <dbReference type="ARBA" id="ARBA00022670"/>
    </source>
</evidence>
<organism evidence="8 9">
    <name type="scientific">Chrysophaeum taylorii</name>
    <dbReference type="NCBI Taxonomy" id="2483200"/>
    <lineage>
        <taxon>Eukaryota</taxon>
        <taxon>Sar</taxon>
        <taxon>Stramenopiles</taxon>
        <taxon>Ochrophyta</taxon>
        <taxon>Pelagophyceae</taxon>
        <taxon>Pelagomonadales</taxon>
        <taxon>Pelagomonadaceae</taxon>
        <taxon>Chrysophaeum</taxon>
    </lineage>
</organism>
<dbReference type="Proteomes" id="UP001230188">
    <property type="component" value="Unassembled WGS sequence"/>
</dbReference>
<evidence type="ECO:0000313" key="9">
    <source>
        <dbReference type="Proteomes" id="UP001230188"/>
    </source>
</evidence>
<evidence type="ECO:0000256" key="5">
    <source>
        <dbReference type="ARBA" id="ARBA00022989"/>
    </source>
</evidence>
<dbReference type="GO" id="GO:0004175">
    <property type="term" value="F:endopeptidase activity"/>
    <property type="evidence" value="ECO:0007669"/>
    <property type="project" value="TreeGrafter"/>
</dbReference>
<feature type="compositionally biased region" description="Basic and acidic residues" evidence="7">
    <location>
        <begin position="94"/>
        <end position="104"/>
    </location>
</feature>
<evidence type="ECO:0000256" key="7">
    <source>
        <dbReference type="SAM" id="MobiDB-lite"/>
    </source>
</evidence>
<gene>
    <name evidence="8" type="ORF">CTAYLR_002231</name>
</gene>
<keyword evidence="9" id="KW-1185">Reference proteome</keyword>
<reference evidence="8" key="1">
    <citation type="submission" date="2023-01" db="EMBL/GenBank/DDBJ databases">
        <title>Metagenome sequencing of chrysophaentin producing Chrysophaeum taylorii.</title>
        <authorList>
            <person name="Davison J."/>
            <person name="Bewley C."/>
        </authorList>
    </citation>
    <scope>NUCLEOTIDE SEQUENCE</scope>
    <source>
        <strain evidence="8">NIES-1699</strain>
    </source>
</reference>
<dbReference type="PANTHER" id="PTHR46041:SF2">
    <property type="entry name" value="MITOCHONDRIAL INNER MEMBRANE PROTEASE SUBUNIT 2"/>
    <property type="match status" value="1"/>
</dbReference>
<dbReference type="GO" id="GO:0006465">
    <property type="term" value="P:signal peptide processing"/>
    <property type="evidence" value="ECO:0007669"/>
    <property type="project" value="InterPro"/>
</dbReference>
<dbReference type="AlphaFoldDB" id="A0AAD7UQ81"/>
<dbReference type="PANTHER" id="PTHR46041">
    <property type="entry name" value="MITOCHONDRIAL INNER MEMBRANE PROTEASE SUBUNIT 2"/>
    <property type="match status" value="1"/>
</dbReference>
<evidence type="ECO:0000256" key="3">
    <source>
        <dbReference type="ARBA" id="ARBA00022692"/>
    </source>
</evidence>
<keyword evidence="5" id="KW-1133">Transmembrane helix</keyword>
<keyword evidence="6" id="KW-0472">Membrane</keyword>
<evidence type="ECO:0000256" key="4">
    <source>
        <dbReference type="ARBA" id="ARBA00022801"/>
    </source>
</evidence>
<dbReference type="GO" id="GO:0006627">
    <property type="term" value="P:protein processing involved in protein targeting to mitochondrion"/>
    <property type="evidence" value="ECO:0007669"/>
    <property type="project" value="InterPro"/>
</dbReference>
<protein>
    <recommendedName>
        <fullName evidence="10">Mitochondrial inner membrane protease subunit 2</fullName>
    </recommendedName>
</protein>
<name>A0AAD7UQ81_9STRA</name>
<dbReference type="InterPro" id="IPR037730">
    <property type="entry name" value="IMP2"/>
</dbReference>
<evidence type="ECO:0000256" key="6">
    <source>
        <dbReference type="ARBA" id="ARBA00023136"/>
    </source>
</evidence>
<evidence type="ECO:0000256" key="1">
    <source>
        <dbReference type="ARBA" id="ARBA00004167"/>
    </source>
</evidence>
<dbReference type="GO" id="GO:0008236">
    <property type="term" value="F:serine-type peptidase activity"/>
    <property type="evidence" value="ECO:0007669"/>
    <property type="project" value="InterPro"/>
</dbReference>
<keyword evidence="2" id="KW-0645">Protease</keyword>
<comment type="subcellular location">
    <subcellularLocation>
        <location evidence="1">Membrane</location>
        <topology evidence="1">Single-pass membrane protein</topology>
    </subcellularLocation>
</comment>